<dbReference type="Pfam" id="PF19269">
    <property type="entry name" value="Anticodon_2"/>
    <property type="match status" value="1"/>
</dbReference>
<keyword evidence="6 7" id="KW-0030">Aminoacyl-tRNA synthetase</keyword>
<evidence type="ECO:0000256" key="6">
    <source>
        <dbReference type="ARBA" id="ARBA00023146"/>
    </source>
</evidence>
<evidence type="ECO:0000256" key="5">
    <source>
        <dbReference type="ARBA" id="ARBA00022917"/>
    </source>
</evidence>
<dbReference type="InterPro" id="IPR000924">
    <property type="entry name" value="Glu/Gln-tRNA-synth"/>
</dbReference>
<dbReference type="GO" id="GO:0006424">
    <property type="term" value="P:glutamyl-tRNA aminoacylation"/>
    <property type="evidence" value="ECO:0007669"/>
    <property type="project" value="UniProtKB-UniRule"/>
</dbReference>
<evidence type="ECO:0000259" key="9">
    <source>
        <dbReference type="Pfam" id="PF00749"/>
    </source>
</evidence>
<evidence type="ECO:0000256" key="8">
    <source>
        <dbReference type="SAM" id="MobiDB-lite"/>
    </source>
</evidence>
<dbReference type="GO" id="GO:0000049">
    <property type="term" value="F:tRNA binding"/>
    <property type="evidence" value="ECO:0007669"/>
    <property type="project" value="InterPro"/>
</dbReference>
<dbReference type="NCBIfam" id="TIGR00464">
    <property type="entry name" value="gltX_bact"/>
    <property type="match status" value="1"/>
</dbReference>
<gene>
    <name evidence="7" type="primary">gltX</name>
    <name evidence="11" type="ORF">A2849_01855</name>
</gene>
<dbReference type="SUPFAM" id="SSF52374">
    <property type="entry name" value="Nucleotidylyl transferase"/>
    <property type="match status" value="1"/>
</dbReference>
<comment type="subunit">
    <text evidence="7">Monomer.</text>
</comment>
<dbReference type="GO" id="GO:0004818">
    <property type="term" value="F:glutamate-tRNA ligase activity"/>
    <property type="evidence" value="ECO:0007669"/>
    <property type="project" value="UniProtKB-UniRule"/>
</dbReference>
<feature type="short sequence motif" description="'HIGH' region" evidence="7">
    <location>
        <begin position="9"/>
        <end position="19"/>
    </location>
</feature>
<dbReference type="Gene3D" id="3.40.50.620">
    <property type="entry name" value="HUPs"/>
    <property type="match status" value="1"/>
</dbReference>
<comment type="catalytic activity">
    <reaction evidence="7">
        <text>tRNA(Glu) + L-glutamate + ATP = L-glutamyl-tRNA(Glu) + AMP + diphosphate</text>
        <dbReference type="Rhea" id="RHEA:23540"/>
        <dbReference type="Rhea" id="RHEA-COMP:9663"/>
        <dbReference type="Rhea" id="RHEA-COMP:9680"/>
        <dbReference type="ChEBI" id="CHEBI:29985"/>
        <dbReference type="ChEBI" id="CHEBI:30616"/>
        <dbReference type="ChEBI" id="CHEBI:33019"/>
        <dbReference type="ChEBI" id="CHEBI:78442"/>
        <dbReference type="ChEBI" id="CHEBI:78520"/>
        <dbReference type="ChEBI" id="CHEBI:456215"/>
        <dbReference type="EC" id="6.1.1.17"/>
    </reaction>
</comment>
<dbReference type="Gene3D" id="1.10.10.350">
    <property type="match status" value="1"/>
</dbReference>
<dbReference type="HAMAP" id="MF_00022">
    <property type="entry name" value="Glu_tRNA_synth_type1"/>
    <property type="match status" value="1"/>
</dbReference>
<accession>A0A1G2M9W4</accession>
<evidence type="ECO:0000313" key="11">
    <source>
        <dbReference type="EMBL" id="OHA20638.1"/>
    </source>
</evidence>
<comment type="function">
    <text evidence="7">Catalyzes the attachment of glutamate to tRNA(Glu) in a two-step reaction: glutamate is first activated by ATP to form Glu-AMP and then transferred to the acceptor end of tRNA(Glu).</text>
</comment>
<dbReference type="SUPFAM" id="SSF48163">
    <property type="entry name" value="An anticodon-binding domain of class I aminoacyl-tRNA synthetases"/>
    <property type="match status" value="1"/>
</dbReference>
<dbReference type="InterPro" id="IPR008925">
    <property type="entry name" value="aa_tRNA-synth_I_cd-bd_sf"/>
</dbReference>
<comment type="caution">
    <text evidence="7">Lacks conserved residue(s) required for the propagation of feature annotation.</text>
</comment>
<evidence type="ECO:0000256" key="2">
    <source>
        <dbReference type="ARBA" id="ARBA00022598"/>
    </source>
</evidence>
<dbReference type="GO" id="GO:0005524">
    <property type="term" value="F:ATP binding"/>
    <property type="evidence" value="ECO:0007669"/>
    <property type="project" value="UniProtKB-UniRule"/>
</dbReference>
<dbReference type="EMBL" id="MHRI01000026">
    <property type="protein sequence ID" value="OHA20638.1"/>
    <property type="molecule type" value="Genomic_DNA"/>
</dbReference>
<dbReference type="PANTHER" id="PTHR43311">
    <property type="entry name" value="GLUTAMATE--TRNA LIGASE"/>
    <property type="match status" value="1"/>
</dbReference>
<keyword evidence="2 7" id="KW-0436">Ligase</keyword>
<name>A0A1G2M9W4_9BACT</name>
<dbReference type="InterPro" id="IPR033910">
    <property type="entry name" value="GluRS_core"/>
</dbReference>
<sequence length="467" mass="53626">MKVITRFPPSPTGNLHIGSVRTALFNYLFARHHGGKIHLRFENTDEERSKREYEQNILDSLSWLGLTFDPICDKQYWRQSERKEIYRTYLKKLVDTGKAYVSKESATTLESSSPDPLPHRLSVSRRARERGAEGKRRDEVIRFKNPNKKISFEDLIRGHIEFDTTELGDMVIAKSLEEPLYHLAVVIDDSEMDITHVLRGEDHISNTPRQILLQEALGLARPAYAHIPLILAPDRSKLSKRHGAVSVTEYRDRGYLKEALLNYLALLGWNPGSDREIFSLAELVQVFDLSKVQKGGAIFNEEKLRWINKEYLRRVDPKEFVRHIPESLLAGKTDIQRESISEMLFDRVSVYGDMQTGLDSGEFEYLSRDPTYEKELLRWKKSGESPTLHLEAVRSLLENLPAASFRKSRLKEVIFPYAEEKGKGNVLWPMRVALSGRAESPDPFALAAMLGKEVTLRRLSHALNSLR</sequence>
<evidence type="ECO:0000259" key="10">
    <source>
        <dbReference type="Pfam" id="PF19269"/>
    </source>
</evidence>
<feature type="short sequence motif" description="'KMSKS' region" evidence="7">
    <location>
        <begin position="237"/>
        <end position="241"/>
    </location>
</feature>
<feature type="region of interest" description="Disordered" evidence="8">
    <location>
        <begin position="105"/>
        <end position="137"/>
    </location>
</feature>
<comment type="similarity">
    <text evidence="1 7">Belongs to the class-I aminoacyl-tRNA synthetase family. Glutamate--tRNA ligase type 1 subfamily.</text>
</comment>
<feature type="binding site" evidence="7">
    <location>
        <position position="240"/>
    </location>
    <ligand>
        <name>ATP</name>
        <dbReference type="ChEBI" id="CHEBI:30616"/>
    </ligand>
</feature>
<organism evidence="11 12">
    <name type="scientific">Candidatus Taylorbacteria bacterium RIFCSPHIGHO2_01_FULL_51_15</name>
    <dbReference type="NCBI Taxonomy" id="1802304"/>
    <lineage>
        <taxon>Bacteria</taxon>
        <taxon>Candidatus Tayloriibacteriota</taxon>
    </lineage>
</organism>
<dbReference type="GO" id="GO:0008270">
    <property type="term" value="F:zinc ion binding"/>
    <property type="evidence" value="ECO:0007669"/>
    <property type="project" value="InterPro"/>
</dbReference>
<dbReference type="AlphaFoldDB" id="A0A1G2M9W4"/>
<dbReference type="InterPro" id="IPR049940">
    <property type="entry name" value="GluQ/Sye"/>
</dbReference>
<dbReference type="PRINTS" id="PR00987">
    <property type="entry name" value="TRNASYNTHGLU"/>
</dbReference>
<keyword evidence="4 7" id="KW-0067">ATP-binding</keyword>
<dbReference type="InterPro" id="IPR004527">
    <property type="entry name" value="Glu-tRNA-ligase_bac/mito"/>
</dbReference>
<dbReference type="Proteomes" id="UP000178121">
    <property type="component" value="Unassembled WGS sequence"/>
</dbReference>
<comment type="caution">
    <text evidence="11">The sequence shown here is derived from an EMBL/GenBank/DDBJ whole genome shotgun (WGS) entry which is preliminary data.</text>
</comment>
<dbReference type="InterPro" id="IPR014729">
    <property type="entry name" value="Rossmann-like_a/b/a_fold"/>
</dbReference>
<evidence type="ECO:0000256" key="3">
    <source>
        <dbReference type="ARBA" id="ARBA00022741"/>
    </source>
</evidence>
<proteinExistence type="inferred from homology"/>
<feature type="domain" description="Glutamyl/glutaminyl-tRNA synthetase class Ib catalytic" evidence="9">
    <location>
        <begin position="2"/>
        <end position="306"/>
    </location>
</feature>
<evidence type="ECO:0000313" key="12">
    <source>
        <dbReference type="Proteomes" id="UP000178121"/>
    </source>
</evidence>
<dbReference type="Pfam" id="PF00749">
    <property type="entry name" value="tRNA-synt_1c"/>
    <property type="match status" value="1"/>
</dbReference>
<keyword evidence="7" id="KW-0963">Cytoplasm</keyword>
<feature type="domain" description="Aminoacyl-tRNA synthetase class I anticodon-binding" evidence="10">
    <location>
        <begin position="337"/>
        <end position="463"/>
    </location>
</feature>
<keyword evidence="3 7" id="KW-0547">Nucleotide-binding</keyword>
<comment type="subcellular location">
    <subcellularLocation>
        <location evidence="7">Cytoplasm</location>
    </subcellularLocation>
</comment>
<protein>
    <recommendedName>
        <fullName evidence="7">Glutamate--tRNA ligase</fullName>
        <ecNumber evidence="7">6.1.1.17</ecNumber>
    </recommendedName>
    <alternativeName>
        <fullName evidence="7">Glutamyl-tRNA synthetase</fullName>
        <shortName evidence="7">GluRS</shortName>
    </alternativeName>
</protein>
<dbReference type="InterPro" id="IPR020751">
    <property type="entry name" value="aa-tRNA-synth_I_codon-bd_sub2"/>
</dbReference>
<dbReference type="EC" id="6.1.1.17" evidence="7"/>
<dbReference type="GO" id="GO:0005829">
    <property type="term" value="C:cytosol"/>
    <property type="evidence" value="ECO:0007669"/>
    <property type="project" value="TreeGrafter"/>
</dbReference>
<evidence type="ECO:0000256" key="1">
    <source>
        <dbReference type="ARBA" id="ARBA00007894"/>
    </source>
</evidence>
<keyword evidence="5 7" id="KW-0648">Protein biosynthesis</keyword>
<dbReference type="PANTHER" id="PTHR43311:SF2">
    <property type="entry name" value="GLUTAMATE--TRNA LIGASE, MITOCHONDRIAL-RELATED"/>
    <property type="match status" value="1"/>
</dbReference>
<reference evidence="11 12" key="1">
    <citation type="journal article" date="2016" name="Nat. Commun.">
        <title>Thousands of microbial genomes shed light on interconnected biogeochemical processes in an aquifer system.</title>
        <authorList>
            <person name="Anantharaman K."/>
            <person name="Brown C.T."/>
            <person name="Hug L.A."/>
            <person name="Sharon I."/>
            <person name="Castelle C.J."/>
            <person name="Probst A.J."/>
            <person name="Thomas B.C."/>
            <person name="Singh A."/>
            <person name="Wilkins M.J."/>
            <person name="Karaoz U."/>
            <person name="Brodie E.L."/>
            <person name="Williams K.H."/>
            <person name="Hubbard S.S."/>
            <person name="Banfield J.F."/>
        </authorList>
    </citation>
    <scope>NUCLEOTIDE SEQUENCE [LARGE SCALE GENOMIC DNA]</scope>
</reference>
<evidence type="ECO:0000256" key="4">
    <source>
        <dbReference type="ARBA" id="ARBA00022840"/>
    </source>
</evidence>
<dbReference type="InterPro" id="IPR020058">
    <property type="entry name" value="Glu/Gln-tRNA-synth_Ib_cat-dom"/>
</dbReference>
<evidence type="ECO:0000256" key="7">
    <source>
        <dbReference type="HAMAP-Rule" id="MF_00022"/>
    </source>
</evidence>
<feature type="compositionally biased region" description="Polar residues" evidence="8">
    <location>
        <begin position="105"/>
        <end position="114"/>
    </location>
</feature>
<dbReference type="InterPro" id="IPR045462">
    <property type="entry name" value="aa-tRNA-synth_I_cd-bd"/>
</dbReference>
<dbReference type="CDD" id="cd00808">
    <property type="entry name" value="GluRS_core"/>
    <property type="match status" value="1"/>
</dbReference>